<accession>A0A1I8PDN3</accession>
<protein>
    <submittedName>
        <fullName evidence="2">Uncharacterized protein</fullName>
    </submittedName>
</protein>
<dbReference type="VEuPathDB" id="VectorBase:SCAU007087"/>
<dbReference type="AlphaFoldDB" id="A0A1I8PDN3"/>
<feature type="compositionally biased region" description="Basic and acidic residues" evidence="1">
    <location>
        <begin position="227"/>
        <end position="237"/>
    </location>
</feature>
<dbReference type="EnsemblMetazoa" id="SCAU007087-RA">
    <property type="protein sequence ID" value="SCAU007087-PA"/>
    <property type="gene ID" value="SCAU007087"/>
</dbReference>
<feature type="compositionally biased region" description="Low complexity" evidence="1">
    <location>
        <begin position="199"/>
        <end position="216"/>
    </location>
</feature>
<gene>
    <name evidence="2" type="primary">106082523</name>
</gene>
<feature type="compositionally biased region" description="Polar residues" evidence="1">
    <location>
        <begin position="55"/>
        <end position="64"/>
    </location>
</feature>
<dbReference type="Proteomes" id="UP000095300">
    <property type="component" value="Unassembled WGS sequence"/>
</dbReference>
<organism evidence="2 3">
    <name type="scientific">Stomoxys calcitrans</name>
    <name type="common">Stable fly</name>
    <name type="synonym">Conops calcitrans</name>
    <dbReference type="NCBI Taxonomy" id="35570"/>
    <lineage>
        <taxon>Eukaryota</taxon>
        <taxon>Metazoa</taxon>
        <taxon>Ecdysozoa</taxon>
        <taxon>Arthropoda</taxon>
        <taxon>Hexapoda</taxon>
        <taxon>Insecta</taxon>
        <taxon>Pterygota</taxon>
        <taxon>Neoptera</taxon>
        <taxon>Endopterygota</taxon>
        <taxon>Diptera</taxon>
        <taxon>Brachycera</taxon>
        <taxon>Muscomorpha</taxon>
        <taxon>Muscoidea</taxon>
        <taxon>Muscidae</taxon>
        <taxon>Stomoxys</taxon>
    </lineage>
</organism>
<dbReference type="STRING" id="35570.A0A1I8PDN3"/>
<reference evidence="2" key="1">
    <citation type="submission" date="2020-05" db="UniProtKB">
        <authorList>
            <consortium name="EnsemblMetazoa"/>
        </authorList>
    </citation>
    <scope>IDENTIFICATION</scope>
    <source>
        <strain evidence="2">USDA</strain>
    </source>
</reference>
<feature type="region of interest" description="Disordered" evidence="1">
    <location>
        <begin position="1"/>
        <end position="308"/>
    </location>
</feature>
<name>A0A1I8PDN3_STOCA</name>
<evidence type="ECO:0000313" key="3">
    <source>
        <dbReference type="Proteomes" id="UP000095300"/>
    </source>
</evidence>
<keyword evidence="3" id="KW-1185">Reference proteome</keyword>
<evidence type="ECO:0000313" key="2">
    <source>
        <dbReference type="EnsemblMetazoa" id="SCAU007087-PA"/>
    </source>
</evidence>
<evidence type="ECO:0000256" key="1">
    <source>
        <dbReference type="SAM" id="MobiDB-lite"/>
    </source>
</evidence>
<feature type="compositionally biased region" description="Basic residues" evidence="1">
    <location>
        <begin position="246"/>
        <end position="257"/>
    </location>
</feature>
<feature type="compositionally biased region" description="Gly residues" evidence="1">
    <location>
        <begin position="93"/>
        <end position="107"/>
    </location>
</feature>
<feature type="compositionally biased region" description="Polar residues" evidence="1">
    <location>
        <begin position="108"/>
        <end position="117"/>
    </location>
</feature>
<proteinExistence type="predicted"/>
<feature type="compositionally biased region" description="Polar residues" evidence="1">
    <location>
        <begin position="21"/>
        <end position="31"/>
    </location>
</feature>
<sequence>MLHSSMQEHQQQQHEQTRQTSAISTISNKRAQQPLQQSQQSGEAAYRNAELRPLTVSQLDTANNGVGRPSQRLNRQDSDTSSFAGRRTRLKDGGVGGGGGGGGGGGNSHTMHSNETPTGVLVNSAAESRHRRGDSTRSQLRKPSSSSVRPTSNAGQYSGMAANNARTPNDPTTQSHAAKSATSQLNNPAMHQQRHQPTHQSSATAATVSSSSTTNNSHHHRNANKKPASDRSDDERLSNTSGEPRRMRRRRSRRRNKHDGMSGGGGMSSSSSSSSSSSGSSTGSSCNGSCSSDDGDSSTSSGEPNLPYPGFPEVALKYLTQDTRPRNWCLMLITNPYPFLSKY</sequence>
<feature type="compositionally biased region" description="Polar residues" evidence="1">
    <location>
        <begin position="136"/>
        <end position="156"/>
    </location>
</feature>
<feature type="compositionally biased region" description="Low complexity" evidence="1">
    <location>
        <begin position="32"/>
        <end position="41"/>
    </location>
</feature>
<feature type="compositionally biased region" description="Low complexity" evidence="1">
    <location>
        <begin position="268"/>
        <end position="302"/>
    </location>
</feature>
<feature type="compositionally biased region" description="Polar residues" evidence="1">
    <location>
        <begin position="164"/>
        <end position="190"/>
    </location>
</feature>